<evidence type="ECO:0000256" key="2">
    <source>
        <dbReference type="SAM" id="Phobius"/>
    </source>
</evidence>
<dbReference type="GO" id="GO:0000136">
    <property type="term" value="C:mannan polymerase complex"/>
    <property type="evidence" value="ECO:0007669"/>
    <property type="project" value="TreeGrafter"/>
</dbReference>
<keyword evidence="3" id="KW-0808">Transferase</keyword>
<dbReference type="GO" id="GO:0006487">
    <property type="term" value="P:protein N-linked glycosylation"/>
    <property type="evidence" value="ECO:0007669"/>
    <property type="project" value="TreeGrafter"/>
</dbReference>
<reference evidence="3" key="2">
    <citation type="submission" date="2023-06" db="EMBL/GenBank/DDBJ databases">
        <authorList>
            <consortium name="Lawrence Berkeley National Laboratory"/>
            <person name="Haridas S."/>
            <person name="Hensen N."/>
            <person name="Bonometti L."/>
            <person name="Westerberg I."/>
            <person name="Brannstrom I.O."/>
            <person name="Guillou S."/>
            <person name="Cros-Aarteil S."/>
            <person name="Calhoun S."/>
            <person name="Kuo A."/>
            <person name="Mondo S."/>
            <person name="Pangilinan J."/>
            <person name="Riley R."/>
            <person name="Labutti K."/>
            <person name="Andreopoulos B."/>
            <person name="Lipzen A."/>
            <person name="Chen C."/>
            <person name="Yanf M."/>
            <person name="Daum C."/>
            <person name="Ng V."/>
            <person name="Clum A."/>
            <person name="Steindorff A."/>
            <person name="Ohm R."/>
            <person name="Martin F."/>
            <person name="Silar P."/>
            <person name="Natvig D."/>
            <person name="Lalanne C."/>
            <person name="Gautier V."/>
            <person name="Ament-Velasquez S.L."/>
            <person name="Kruys A."/>
            <person name="Hutchinson M.I."/>
            <person name="Powell A.J."/>
            <person name="Barry K."/>
            <person name="Miller A.N."/>
            <person name="Grigoriev I.V."/>
            <person name="Debuchy R."/>
            <person name="Gladieux P."/>
            <person name="Thoren M.H."/>
            <person name="Johannesson H."/>
        </authorList>
    </citation>
    <scope>NUCLEOTIDE SEQUENCE</scope>
    <source>
        <strain evidence="3">CBS 168.71</strain>
    </source>
</reference>
<dbReference type="InterPro" id="IPR029044">
    <property type="entry name" value="Nucleotide-diphossugar_trans"/>
</dbReference>
<dbReference type="GO" id="GO:0000009">
    <property type="term" value="F:alpha-1,6-mannosyltransferase activity"/>
    <property type="evidence" value="ECO:0007669"/>
    <property type="project" value="InterPro"/>
</dbReference>
<comment type="caution">
    <text evidence="3">The sequence shown here is derived from an EMBL/GenBank/DDBJ whole genome shotgun (WGS) entry which is preliminary data.</text>
</comment>
<name>A0AAE0LN80_9PEZI</name>
<evidence type="ECO:0000256" key="1">
    <source>
        <dbReference type="ARBA" id="ARBA00009003"/>
    </source>
</evidence>
<dbReference type="Gene3D" id="3.90.550.20">
    <property type="match status" value="1"/>
</dbReference>
<dbReference type="PANTHER" id="PTHR31834">
    <property type="entry name" value="INITIATION-SPECIFIC ALPHA-1,6-MANNOSYLTRANSFERASE"/>
    <property type="match status" value="1"/>
</dbReference>
<dbReference type="AlphaFoldDB" id="A0AAE0LN80"/>
<dbReference type="RefSeq" id="XP_062654846.1">
    <property type="nucleotide sequence ID" value="XM_062800980.1"/>
</dbReference>
<dbReference type="PANTHER" id="PTHR31834:SF8">
    <property type="entry name" value="TRANSFERASE, PUTATIVE (AFU_ORTHOLOGUE AFUA_6G14040)-RELATED"/>
    <property type="match status" value="1"/>
</dbReference>
<evidence type="ECO:0000313" key="3">
    <source>
        <dbReference type="EMBL" id="KAK3291332.1"/>
    </source>
</evidence>
<dbReference type="InterPro" id="IPR039367">
    <property type="entry name" value="Och1-like"/>
</dbReference>
<keyword evidence="2" id="KW-1133">Transmembrane helix</keyword>
<keyword evidence="2" id="KW-0812">Transmembrane</keyword>
<dbReference type="Proteomes" id="UP001278766">
    <property type="component" value="Unassembled WGS sequence"/>
</dbReference>
<comment type="similarity">
    <text evidence="1">Belongs to the glycosyltransferase 32 family.</text>
</comment>
<proteinExistence type="inferred from homology"/>
<feature type="transmembrane region" description="Helical" evidence="2">
    <location>
        <begin position="12"/>
        <end position="31"/>
    </location>
</feature>
<accession>A0AAE0LN80</accession>
<reference evidence="3" key="1">
    <citation type="journal article" date="2023" name="Mol. Phylogenet. Evol.">
        <title>Genome-scale phylogeny and comparative genomics of the fungal order Sordariales.</title>
        <authorList>
            <person name="Hensen N."/>
            <person name="Bonometti L."/>
            <person name="Westerberg I."/>
            <person name="Brannstrom I.O."/>
            <person name="Guillou S."/>
            <person name="Cros-Aarteil S."/>
            <person name="Calhoun S."/>
            <person name="Haridas S."/>
            <person name="Kuo A."/>
            <person name="Mondo S."/>
            <person name="Pangilinan J."/>
            <person name="Riley R."/>
            <person name="LaButti K."/>
            <person name="Andreopoulos B."/>
            <person name="Lipzen A."/>
            <person name="Chen C."/>
            <person name="Yan M."/>
            <person name="Daum C."/>
            <person name="Ng V."/>
            <person name="Clum A."/>
            <person name="Steindorff A."/>
            <person name="Ohm R.A."/>
            <person name="Martin F."/>
            <person name="Silar P."/>
            <person name="Natvig D.O."/>
            <person name="Lalanne C."/>
            <person name="Gautier V."/>
            <person name="Ament-Velasquez S.L."/>
            <person name="Kruys A."/>
            <person name="Hutchinson M.I."/>
            <person name="Powell A.J."/>
            <person name="Barry K."/>
            <person name="Miller A.N."/>
            <person name="Grigoriev I.V."/>
            <person name="Debuchy R."/>
            <person name="Gladieux P."/>
            <person name="Hiltunen Thoren M."/>
            <person name="Johannesson H."/>
        </authorList>
    </citation>
    <scope>NUCLEOTIDE SEQUENCE</scope>
    <source>
        <strain evidence="3">CBS 168.71</strain>
    </source>
</reference>
<protein>
    <submittedName>
        <fullName evidence="3">Nucleotide-diphospho-sugar transferase</fullName>
    </submittedName>
</protein>
<dbReference type="InterPro" id="IPR007577">
    <property type="entry name" value="GlycoTrfase_DXD_sugar-bd_CS"/>
</dbReference>
<dbReference type="SUPFAM" id="SSF53448">
    <property type="entry name" value="Nucleotide-diphospho-sugar transferases"/>
    <property type="match status" value="1"/>
</dbReference>
<gene>
    <name evidence="3" type="ORF">B0H64DRAFT_331073</name>
</gene>
<dbReference type="GeneID" id="87837928"/>
<dbReference type="Pfam" id="PF04488">
    <property type="entry name" value="Gly_transf_sug"/>
    <property type="match status" value="1"/>
</dbReference>
<keyword evidence="2" id="KW-0472">Membrane</keyword>
<sequence>MLATTWMSKIHIFTLVGAATLVFLLAGHYTYKNSMGGFSHPKSHDGPSAQDLLSQPFPTKIWQSWKDDSENPTEKAAGLPHQWREVNPDWRYERLTDANMNAYVRERFDGRTVDVFTSLHDPILKSDLLRYLLILKEGGVWADIDVRPLQPVSKWIPEQHHGKANLVVGIESDHHKKSVLPGVSPHSVALAQFAMLAKPGHPAIRVLVDRVLDNIQQLMATKPAGTAVTFNEVMVTTGPYAFTTALMDYFFNVTGVVHNGDEMDSLEEPRLIGDVLVLPKDSFGWLPHEHTYEKDDPIVLVQHLFISTWRPSHPG</sequence>
<keyword evidence="4" id="KW-1185">Reference proteome</keyword>
<dbReference type="EMBL" id="JAUEPN010000010">
    <property type="protein sequence ID" value="KAK3291332.1"/>
    <property type="molecule type" value="Genomic_DNA"/>
</dbReference>
<evidence type="ECO:0000313" key="4">
    <source>
        <dbReference type="Proteomes" id="UP001278766"/>
    </source>
</evidence>
<organism evidence="3 4">
    <name type="scientific">Chaetomium fimeti</name>
    <dbReference type="NCBI Taxonomy" id="1854472"/>
    <lineage>
        <taxon>Eukaryota</taxon>
        <taxon>Fungi</taxon>
        <taxon>Dikarya</taxon>
        <taxon>Ascomycota</taxon>
        <taxon>Pezizomycotina</taxon>
        <taxon>Sordariomycetes</taxon>
        <taxon>Sordariomycetidae</taxon>
        <taxon>Sordariales</taxon>
        <taxon>Chaetomiaceae</taxon>
        <taxon>Chaetomium</taxon>
    </lineage>
</organism>